<evidence type="ECO:0000313" key="1">
    <source>
        <dbReference type="EMBL" id="KKL55056.1"/>
    </source>
</evidence>
<dbReference type="AlphaFoldDB" id="A0A0F9DML9"/>
<name>A0A0F9DML9_9ZZZZ</name>
<dbReference type="EMBL" id="LAZR01030978">
    <property type="protein sequence ID" value="KKL55056.1"/>
    <property type="molecule type" value="Genomic_DNA"/>
</dbReference>
<protein>
    <submittedName>
        <fullName evidence="1">Uncharacterized protein</fullName>
    </submittedName>
</protein>
<gene>
    <name evidence="1" type="ORF">LCGC14_2259200</name>
</gene>
<reference evidence="1" key="1">
    <citation type="journal article" date="2015" name="Nature">
        <title>Complex archaea that bridge the gap between prokaryotes and eukaryotes.</title>
        <authorList>
            <person name="Spang A."/>
            <person name="Saw J.H."/>
            <person name="Jorgensen S.L."/>
            <person name="Zaremba-Niedzwiedzka K."/>
            <person name="Martijn J."/>
            <person name="Lind A.E."/>
            <person name="van Eijk R."/>
            <person name="Schleper C."/>
            <person name="Guy L."/>
            <person name="Ettema T.J."/>
        </authorList>
    </citation>
    <scope>NUCLEOTIDE SEQUENCE</scope>
</reference>
<comment type="caution">
    <text evidence="1">The sequence shown here is derived from an EMBL/GenBank/DDBJ whole genome shotgun (WGS) entry which is preliminary data.</text>
</comment>
<proteinExistence type="predicted"/>
<feature type="non-terminal residue" evidence="1">
    <location>
        <position position="71"/>
    </location>
</feature>
<accession>A0A0F9DML9</accession>
<sequence length="71" mass="8270">MTKLRWTVDKPTKEGWYWFSVHPGNVGKIIVELKDYGCGVVVDLQYWNAEKGRSYPIKYVPSCPFYWAGPI</sequence>
<organism evidence="1">
    <name type="scientific">marine sediment metagenome</name>
    <dbReference type="NCBI Taxonomy" id="412755"/>
    <lineage>
        <taxon>unclassified sequences</taxon>
        <taxon>metagenomes</taxon>
        <taxon>ecological metagenomes</taxon>
    </lineage>
</organism>